<dbReference type="InterPro" id="IPR025248">
    <property type="entry name" value="DUF4007"/>
</dbReference>
<dbReference type="Pfam" id="PF13182">
    <property type="entry name" value="DUF4007"/>
    <property type="match status" value="1"/>
</dbReference>
<evidence type="ECO:0000259" key="1">
    <source>
        <dbReference type="Pfam" id="PF13182"/>
    </source>
</evidence>
<feature type="domain" description="DUF4007" evidence="1">
    <location>
        <begin position="25"/>
        <end position="293"/>
    </location>
</feature>
<dbReference type="EMBL" id="VXRY01000090">
    <property type="protein sequence ID" value="MXY32925.1"/>
    <property type="molecule type" value="Genomic_DNA"/>
</dbReference>
<organism evidence="2">
    <name type="scientific">Boseongicola sp. SB0664_bin_43</name>
    <dbReference type="NCBI Taxonomy" id="2604844"/>
    <lineage>
        <taxon>Bacteria</taxon>
        <taxon>Pseudomonadati</taxon>
        <taxon>Pseudomonadota</taxon>
        <taxon>Alphaproteobacteria</taxon>
        <taxon>Rhodobacterales</taxon>
        <taxon>Paracoccaceae</taxon>
        <taxon>Boseongicola</taxon>
    </lineage>
</organism>
<proteinExistence type="predicted"/>
<sequence>MGLAVAEKECADDRWAPAGGHARVFSGHESFACRFGWLPKLYEAVQEDKELFATDERAILALGLGNNMVKAIRFWGQAFGLLQVQHGQARNTELARRLLDAETGIDPYLEDPGSLWRLHWIVTAHAGLGAWVATFLELQDAQITRDRLIDVVRSRAVAARGSVTERTATTHVDILLRTYDWARFEAAGPGEDAAGCPFQELHLMETSTVNGQILVKLNRGPKLQLDVGAFAFALNDYWQGTAPGSRSLSARSLLVDRRSPGVVFRLDEGSLLARLEELCSNSGMQMRSDGAGGMDIVGDGQVNECLEEVAWQGN</sequence>
<evidence type="ECO:0000313" key="2">
    <source>
        <dbReference type="EMBL" id="MXY32925.1"/>
    </source>
</evidence>
<name>A0A6B0XXF3_9RHOB</name>
<gene>
    <name evidence="2" type="ORF">F4Y60_02310</name>
</gene>
<reference evidence="2" key="1">
    <citation type="submission" date="2019-09" db="EMBL/GenBank/DDBJ databases">
        <title>Characterisation of the sponge microbiome using genome-centric metagenomics.</title>
        <authorList>
            <person name="Engelberts J.P."/>
            <person name="Robbins S.J."/>
            <person name="De Goeij J.M."/>
            <person name="Aranda M."/>
            <person name="Bell S.C."/>
            <person name="Webster N.S."/>
        </authorList>
    </citation>
    <scope>NUCLEOTIDE SEQUENCE</scope>
    <source>
        <strain evidence="2">SB0664_bin_43</strain>
    </source>
</reference>
<comment type="caution">
    <text evidence="2">The sequence shown here is derived from an EMBL/GenBank/DDBJ whole genome shotgun (WGS) entry which is preliminary data.</text>
</comment>
<accession>A0A6B0XXF3</accession>
<dbReference type="AlphaFoldDB" id="A0A6B0XXF3"/>
<protein>
    <submittedName>
        <fullName evidence="2">DUF4007 family protein</fullName>
    </submittedName>
</protein>